<dbReference type="InterPro" id="IPR051919">
    <property type="entry name" value="W-dependent_AOR"/>
</dbReference>
<dbReference type="InterPro" id="IPR001203">
    <property type="entry name" value="OxRdtase_Ald_Fedxn_C"/>
</dbReference>
<feature type="domain" description="Aldehyde ferredoxin oxidoreductase C-terminal" evidence="1">
    <location>
        <begin position="4"/>
        <end position="248"/>
    </location>
</feature>
<feature type="non-terminal residue" evidence="2">
    <location>
        <position position="1"/>
    </location>
</feature>
<dbReference type="EMBL" id="BARS01042976">
    <property type="protein sequence ID" value="GAG34656.1"/>
    <property type="molecule type" value="Genomic_DNA"/>
</dbReference>
<dbReference type="InterPro" id="IPR013984">
    <property type="entry name" value="Ald_Fedxn_OxRdtase_dom2"/>
</dbReference>
<reference evidence="2" key="1">
    <citation type="journal article" date="2014" name="Front. Microbiol.">
        <title>High frequency of phylogenetically diverse reductive dehalogenase-homologous genes in deep subseafloor sedimentary metagenomes.</title>
        <authorList>
            <person name="Kawai M."/>
            <person name="Futagami T."/>
            <person name="Toyoda A."/>
            <person name="Takaki Y."/>
            <person name="Nishi S."/>
            <person name="Hori S."/>
            <person name="Arai W."/>
            <person name="Tsubouchi T."/>
            <person name="Morono Y."/>
            <person name="Uchiyama I."/>
            <person name="Ito T."/>
            <person name="Fujiyama A."/>
            <person name="Inagaki F."/>
            <person name="Takami H."/>
        </authorList>
    </citation>
    <scope>NUCLEOTIDE SEQUENCE</scope>
    <source>
        <strain evidence="2">Expedition CK06-06</strain>
    </source>
</reference>
<gene>
    <name evidence="2" type="ORF">S01H1_65126</name>
</gene>
<protein>
    <recommendedName>
        <fullName evidence="1">Aldehyde ferredoxin oxidoreductase C-terminal domain-containing protein</fullName>
    </recommendedName>
</protein>
<dbReference type="GO" id="GO:0051536">
    <property type="term" value="F:iron-sulfur cluster binding"/>
    <property type="evidence" value="ECO:0007669"/>
    <property type="project" value="InterPro"/>
</dbReference>
<dbReference type="Gene3D" id="1.10.569.10">
    <property type="entry name" value="Aldehyde Ferredoxin Oxidoreductase Protein, subunit A, domain 2"/>
    <property type="match status" value="1"/>
</dbReference>
<dbReference type="PANTHER" id="PTHR30038:SF0">
    <property type="entry name" value="TUNGSTEN-CONTAINING ALDEHYDE FERREDOXIN OXIDOREDUCTASE"/>
    <property type="match status" value="1"/>
</dbReference>
<comment type="caution">
    <text evidence="2">The sequence shown here is derived from an EMBL/GenBank/DDBJ whole genome shotgun (WGS) entry which is preliminary data.</text>
</comment>
<dbReference type="InterPro" id="IPR036021">
    <property type="entry name" value="Tungsten_al_ferr_oxy-like_C"/>
</dbReference>
<dbReference type="AlphaFoldDB" id="X0YCU4"/>
<feature type="non-terminal residue" evidence="2">
    <location>
        <position position="251"/>
    </location>
</feature>
<evidence type="ECO:0000259" key="1">
    <source>
        <dbReference type="Pfam" id="PF01314"/>
    </source>
</evidence>
<dbReference type="PANTHER" id="PTHR30038">
    <property type="entry name" value="ALDEHYDE FERREDOXIN OXIDOREDUCTASE"/>
    <property type="match status" value="1"/>
</dbReference>
<dbReference type="SUPFAM" id="SSF48310">
    <property type="entry name" value="Aldehyde ferredoxin oxidoreductase, C-terminal domains"/>
    <property type="match status" value="1"/>
</dbReference>
<proteinExistence type="predicted"/>
<dbReference type="Gene3D" id="1.10.599.10">
    <property type="entry name" value="Aldehyde Ferredoxin Oxidoreductase Protein, subunit A, domain 3"/>
    <property type="match status" value="1"/>
</dbReference>
<organism evidence="2">
    <name type="scientific">marine sediment metagenome</name>
    <dbReference type="NCBI Taxonomy" id="412755"/>
    <lineage>
        <taxon>unclassified sequences</taxon>
        <taxon>metagenomes</taxon>
        <taxon>ecological metagenomes</taxon>
    </lineage>
</organism>
<dbReference type="Pfam" id="PF01314">
    <property type="entry name" value="AFOR_C"/>
    <property type="match status" value="1"/>
</dbReference>
<dbReference type="GO" id="GO:0016625">
    <property type="term" value="F:oxidoreductase activity, acting on the aldehyde or oxo group of donors, iron-sulfur protein as acceptor"/>
    <property type="evidence" value="ECO:0007669"/>
    <property type="project" value="InterPro"/>
</dbReference>
<dbReference type="InterPro" id="IPR013985">
    <property type="entry name" value="Ald_Fedxn_OxRdtase_dom3"/>
</dbReference>
<name>X0YCU4_9ZZZZ</name>
<evidence type="ECO:0000313" key="2">
    <source>
        <dbReference type="EMBL" id="GAG34656.1"/>
    </source>
</evidence>
<accession>X0YCU4</accession>
<sequence length="251" mass="26916">EFDVESLNAAAMKDILSGRTACHSCPIACGRRVDVPEYNLKGVAGPEYQTIAAFGTNLLIPDLKVVTRMNRLCNQYGMDTISLGSVLAFSALLRDNGVLDDGLKWGDGDRAIDLVSNIANREGLGDELAEGSMRFAEKHNASELALHVRGLEIPFHDPRAFAGMATVYTVAARGASHMEGDMYTVDMGVDVRDIGIVSGEPCENQGKGIMAAKAQDYRAFFDCIIMCHFALIPTDSIVGLLNQALGTSIGV</sequence>
<dbReference type="GO" id="GO:0009055">
    <property type="term" value="F:electron transfer activity"/>
    <property type="evidence" value="ECO:0007669"/>
    <property type="project" value="InterPro"/>
</dbReference>